<feature type="domain" description="Peptidase S74" evidence="4">
    <location>
        <begin position="428"/>
        <end position="525"/>
    </location>
</feature>
<dbReference type="EMBL" id="LR796665">
    <property type="protein sequence ID" value="CAB4157577.1"/>
    <property type="molecule type" value="Genomic_DNA"/>
</dbReference>
<evidence type="ECO:0000259" key="4">
    <source>
        <dbReference type="PROSITE" id="PS51688"/>
    </source>
</evidence>
<dbReference type="InterPro" id="IPR030392">
    <property type="entry name" value="S74_ICA"/>
</dbReference>
<protein>
    <submittedName>
        <fullName evidence="6">Intramolecular chaperone auto-processing domain containing protein</fullName>
    </submittedName>
</protein>
<sequence length="532" mass="55091">MPVPNSFANVTTSIPLSQLDANFNTPITLGNTAIQLGNTVTTLNNMTLANVTISSGNTTVTSETISGNLTFTGTGNRITGDFTNATVTNKVFFQTTTANSPTTLSIAPSGTSTISFYDAWASSSGFVNASYSRFGTDGTQTLIQSERVGTGTYLPMAFYTGGSERMRIDTSGVLGIGQSYGLTNSKLVVSGQSPGGNGAYATGVGSIVLNETSRTALSDNGGIEFKTSVFGSGYGAKIIALDAGELVFGNRSNSATWTERMRIDTSGNVGIGTSSPLGKLKVTVGDNAPAASGNMNTGVVFEAAVVSRALNFGVNNTAGYSWINAAFANNSGVSDNLVLMTGATERARIDSSGNLLVGKTSTGYTTVGVLIRPTAFSQFTHNTAGQINIGCTAPVSEGQIAFYRQDTGGFMGSIINGASNTVAYNTSSDYRLKENVQPMTGALAKVAALKPCTYVWKNSGGITGQGFIAHELQEVCPDAVTGEKDAVNEDGSIKPQGIDTSFLVATLTAAIQEQQQMIEEMKAEIAALKGNA</sequence>
<evidence type="ECO:0000256" key="1">
    <source>
        <dbReference type="ARBA" id="ARBA00004328"/>
    </source>
</evidence>
<dbReference type="EMBL" id="LR796389">
    <property type="protein sequence ID" value="CAB4141391.1"/>
    <property type="molecule type" value="Genomic_DNA"/>
</dbReference>
<proteinExistence type="predicted"/>
<comment type="subcellular location">
    <subcellularLocation>
        <location evidence="1">Virion</location>
    </subcellularLocation>
</comment>
<evidence type="ECO:0000313" key="6">
    <source>
        <dbReference type="EMBL" id="CAB4157577.1"/>
    </source>
</evidence>
<feature type="coiled-coil region" evidence="3">
    <location>
        <begin position="504"/>
        <end position="531"/>
    </location>
</feature>
<gene>
    <name evidence="5" type="ORF">UFOVP414_44</name>
    <name evidence="6" type="ORF">UFOVP687_12</name>
</gene>
<dbReference type="PROSITE" id="PS51688">
    <property type="entry name" value="ICA"/>
    <property type="match status" value="1"/>
</dbReference>
<organism evidence="6">
    <name type="scientific">uncultured Caudovirales phage</name>
    <dbReference type="NCBI Taxonomy" id="2100421"/>
    <lineage>
        <taxon>Viruses</taxon>
        <taxon>Duplodnaviria</taxon>
        <taxon>Heunggongvirae</taxon>
        <taxon>Uroviricota</taxon>
        <taxon>Caudoviricetes</taxon>
        <taxon>Peduoviridae</taxon>
        <taxon>Maltschvirus</taxon>
        <taxon>Maltschvirus maltsch</taxon>
    </lineage>
</organism>
<name>A0A6J5NFM8_9CAUD</name>
<keyword evidence="2" id="KW-0946">Virion</keyword>
<keyword evidence="2" id="KW-1227">Viral tail protein</keyword>
<evidence type="ECO:0000256" key="3">
    <source>
        <dbReference type="SAM" id="Coils"/>
    </source>
</evidence>
<keyword evidence="3" id="KW-0175">Coiled coil</keyword>
<evidence type="ECO:0000313" key="5">
    <source>
        <dbReference type="EMBL" id="CAB4141391.1"/>
    </source>
</evidence>
<evidence type="ECO:0000256" key="2">
    <source>
        <dbReference type="ARBA" id="ARBA00022732"/>
    </source>
</evidence>
<dbReference type="Pfam" id="PF13884">
    <property type="entry name" value="Peptidase_S74"/>
    <property type="match status" value="1"/>
</dbReference>
<reference evidence="6" key="1">
    <citation type="submission" date="2020-04" db="EMBL/GenBank/DDBJ databases">
        <authorList>
            <person name="Chiriac C."/>
            <person name="Salcher M."/>
            <person name="Ghai R."/>
            <person name="Kavagutti S V."/>
        </authorList>
    </citation>
    <scope>NUCLEOTIDE SEQUENCE</scope>
</reference>
<accession>A0A6J5NFM8</accession>
<dbReference type="GO" id="GO:0098015">
    <property type="term" value="C:virus tail"/>
    <property type="evidence" value="ECO:0007669"/>
    <property type="project" value="UniProtKB-KW"/>
</dbReference>